<reference evidence="1 2" key="1">
    <citation type="submission" date="2019-11" db="EMBL/GenBank/DDBJ databases">
        <authorList>
            <person name="Li J."/>
        </authorList>
    </citation>
    <scope>NUCLEOTIDE SEQUENCE [LARGE SCALE GENOMIC DNA]</scope>
    <source>
        <strain evidence="1 2">MF47</strain>
    </source>
</reference>
<dbReference type="SUPFAM" id="SSF50998">
    <property type="entry name" value="Quinoprotein alcohol dehydrogenase-like"/>
    <property type="match status" value="1"/>
</dbReference>
<gene>
    <name evidence="1" type="ORF">GEV26_10355</name>
</gene>
<dbReference type="EMBL" id="CP045737">
    <property type="protein sequence ID" value="QGG41731.1"/>
    <property type="molecule type" value="Genomic_DNA"/>
</dbReference>
<dbReference type="Proteomes" id="UP000392064">
    <property type="component" value="Chromosome"/>
</dbReference>
<accession>A0A5Q2MJ41</accession>
<dbReference type="PROSITE" id="PS51257">
    <property type="entry name" value="PROKAR_LIPOPROTEIN"/>
    <property type="match status" value="1"/>
</dbReference>
<organism evidence="1 2">
    <name type="scientific">Aeromicrobium yanjiei</name>
    <dbReference type="NCBI Taxonomy" id="2662028"/>
    <lineage>
        <taxon>Bacteria</taxon>
        <taxon>Bacillati</taxon>
        <taxon>Actinomycetota</taxon>
        <taxon>Actinomycetes</taxon>
        <taxon>Propionibacteriales</taxon>
        <taxon>Nocardioidaceae</taxon>
        <taxon>Aeromicrobium</taxon>
    </lineage>
</organism>
<name>A0A5Q2MJ41_9ACTN</name>
<sequence length="509" mass="54511">MKKIIGVVVGTMLAATGCTSAGSDDGEDKKDAAAKAAAKQLTRDATTVKPAWTVKQKMLGQPEVVGRTAVAIVKARQNELDLIGVDTATGTVTWKHPYSPGAQAPGYALSPVISQDKNGTASVVLLEPPRPLSLDNPGYWLTPIVALDPATGKERFRTRNVLAAVPLEECDDEVDACLRASYGSGTDYQNLRLDLETGRLAVDRDGLAANRRSIADGGLFSTDDRPGELIGVERDGKTLWTTPVEELAGKHHTSDTGWSVDWDEKTDRYTGYIGIGMPKTVKDRAAAGKSYDFDLAWRTQMSFDGRTGELIWRKDGVRKPCLGEGDDSDDSDNATRDPVRCAVSGTLHFVKGKLRTPSGTSVTVQGYDPVTGRTRWSAPLDQDAAHAFLQGDNADLTTAPGTLVVPTAKGPRLYEARTGTSVAMSTDDLFACEGKTATIKYVIPFDAGGENENRERYGDPMIEQCSPDGTVVDRPMTVATVKDSAQKVDSSTYVLSRSSGLVGYTLPKG</sequence>
<dbReference type="KEGG" id="aef:GEV26_10355"/>
<dbReference type="AlphaFoldDB" id="A0A5Q2MJ41"/>
<dbReference type="InterPro" id="IPR015943">
    <property type="entry name" value="WD40/YVTN_repeat-like_dom_sf"/>
</dbReference>
<proteinExistence type="predicted"/>
<dbReference type="RefSeq" id="WP_153652997.1">
    <property type="nucleotide sequence ID" value="NZ_CP045737.1"/>
</dbReference>
<dbReference type="InterPro" id="IPR011047">
    <property type="entry name" value="Quinoprotein_ADH-like_sf"/>
</dbReference>
<keyword evidence="2" id="KW-1185">Reference proteome</keyword>
<protein>
    <submittedName>
        <fullName evidence="1">PQQ-binding-like beta-propeller repeat protein</fullName>
    </submittedName>
</protein>
<evidence type="ECO:0000313" key="2">
    <source>
        <dbReference type="Proteomes" id="UP000392064"/>
    </source>
</evidence>
<dbReference type="Gene3D" id="2.130.10.10">
    <property type="entry name" value="YVTN repeat-like/Quinoprotein amine dehydrogenase"/>
    <property type="match status" value="1"/>
</dbReference>
<evidence type="ECO:0000313" key="1">
    <source>
        <dbReference type="EMBL" id="QGG41731.1"/>
    </source>
</evidence>